<accession>A0A6L6LY80</accession>
<dbReference type="InterPro" id="IPR050471">
    <property type="entry name" value="AB_hydrolase"/>
</dbReference>
<dbReference type="InterPro" id="IPR000073">
    <property type="entry name" value="AB_hydrolase_1"/>
</dbReference>
<reference evidence="2 3" key="1">
    <citation type="journal article" date="2019" name="Nat. Med.">
        <title>A library of human gut bacterial isolates paired with longitudinal multiomics data enables mechanistic microbiome research.</title>
        <authorList>
            <person name="Poyet M."/>
            <person name="Groussin M."/>
            <person name="Gibbons S.M."/>
            <person name="Avila-Pacheco J."/>
            <person name="Jiang X."/>
            <person name="Kearney S.M."/>
            <person name="Perrotta A.R."/>
            <person name="Berdy B."/>
            <person name="Zhao S."/>
            <person name="Lieberman T.D."/>
            <person name="Swanson P.K."/>
            <person name="Smith M."/>
            <person name="Roesemann S."/>
            <person name="Alexander J.E."/>
            <person name="Rich S.A."/>
            <person name="Livny J."/>
            <person name="Vlamakis H."/>
            <person name="Clish C."/>
            <person name="Bullock K."/>
            <person name="Deik A."/>
            <person name="Scott J."/>
            <person name="Pierce K.A."/>
            <person name="Xavier R.J."/>
            <person name="Alm E.J."/>
        </authorList>
    </citation>
    <scope>NUCLEOTIDE SEQUENCE [LARGE SCALE GENOMIC DNA]</scope>
    <source>
        <strain evidence="2 3">BIOML-A4</strain>
    </source>
</reference>
<evidence type="ECO:0000313" key="3">
    <source>
        <dbReference type="Proteomes" id="UP000472755"/>
    </source>
</evidence>
<sequence>MFYNAKEKKLNLYNTQIDTISFGSGKKKLIIIQGLNTRGIKGASVSLAHLYRLFAKEYTVYLFDRRPDVPEGMTVRDMASDVAAAMDALGITNADVFGVSQGGMIAQYLAIDRPDLVNKLVLAVTLSKNNPVVESTIEKWIALTEQGNMKELVEDMAIRMYSDAYVKRYRPFMPLLTVMQKPKDVKRFIKLARACLTCNAYEELHKIQCPVFVIGGQQDKVVGGIASSEIAEKLGCEIYMYEKLGHAAYEEAKDFNQRVFDFLMG</sequence>
<protein>
    <submittedName>
        <fullName evidence="2">Alpha/beta fold hydrolase</fullName>
    </submittedName>
</protein>
<feature type="domain" description="AB hydrolase-1" evidence="1">
    <location>
        <begin position="57"/>
        <end position="251"/>
    </location>
</feature>
<comment type="caution">
    <text evidence="2">The sequence shown here is derived from an EMBL/GenBank/DDBJ whole genome shotgun (WGS) entry which is preliminary data.</text>
</comment>
<dbReference type="RefSeq" id="WP_155202211.1">
    <property type="nucleotide sequence ID" value="NZ_WMZN01000070.1"/>
</dbReference>
<dbReference type="AlphaFoldDB" id="A0A6L6LY80"/>
<dbReference type="Gene3D" id="3.40.50.1820">
    <property type="entry name" value="alpha/beta hydrolase"/>
    <property type="match status" value="1"/>
</dbReference>
<dbReference type="InterPro" id="IPR029058">
    <property type="entry name" value="AB_hydrolase_fold"/>
</dbReference>
<keyword evidence="2" id="KW-0378">Hydrolase</keyword>
<organism evidence="2 3">
    <name type="scientific">Ruthenibacterium lactatiformans</name>
    <dbReference type="NCBI Taxonomy" id="1550024"/>
    <lineage>
        <taxon>Bacteria</taxon>
        <taxon>Bacillati</taxon>
        <taxon>Bacillota</taxon>
        <taxon>Clostridia</taxon>
        <taxon>Eubacteriales</taxon>
        <taxon>Oscillospiraceae</taxon>
        <taxon>Ruthenibacterium</taxon>
    </lineage>
</organism>
<dbReference type="EMBL" id="WMZU01000064">
    <property type="protein sequence ID" value="MTS29278.1"/>
    <property type="molecule type" value="Genomic_DNA"/>
</dbReference>
<evidence type="ECO:0000259" key="1">
    <source>
        <dbReference type="Pfam" id="PF00561"/>
    </source>
</evidence>
<proteinExistence type="predicted"/>
<dbReference type="PANTHER" id="PTHR43433">
    <property type="entry name" value="HYDROLASE, ALPHA/BETA FOLD FAMILY PROTEIN"/>
    <property type="match status" value="1"/>
</dbReference>
<dbReference type="PANTHER" id="PTHR43433:SF5">
    <property type="entry name" value="AB HYDROLASE-1 DOMAIN-CONTAINING PROTEIN"/>
    <property type="match status" value="1"/>
</dbReference>
<dbReference type="GO" id="GO:0016787">
    <property type="term" value="F:hydrolase activity"/>
    <property type="evidence" value="ECO:0007669"/>
    <property type="project" value="UniProtKB-KW"/>
</dbReference>
<name>A0A6L6LY80_9FIRM</name>
<dbReference type="Pfam" id="PF00561">
    <property type="entry name" value="Abhydrolase_1"/>
    <property type="match status" value="1"/>
</dbReference>
<dbReference type="Proteomes" id="UP000472755">
    <property type="component" value="Unassembled WGS sequence"/>
</dbReference>
<evidence type="ECO:0000313" key="2">
    <source>
        <dbReference type="EMBL" id="MTS29278.1"/>
    </source>
</evidence>
<gene>
    <name evidence="2" type="ORF">GMD59_18645</name>
</gene>
<dbReference type="SUPFAM" id="SSF53474">
    <property type="entry name" value="alpha/beta-Hydrolases"/>
    <property type="match status" value="1"/>
</dbReference>